<reference evidence="1 2" key="1">
    <citation type="submission" date="2019-05" db="EMBL/GenBank/DDBJ databases">
        <title>Another draft genome of Portunus trituberculatus and its Hox gene families provides insights of decapod evolution.</title>
        <authorList>
            <person name="Jeong J.-H."/>
            <person name="Song I."/>
            <person name="Kim S."/>
            <person name="Choi T."/>
            <person name="Kim D."/>
            <person name="Ryu S."/>
            <person name="Kim W."/>
        </authorList>
    </citation>
    <scope>NUCLEOTIDE SEQUENCE [LARGE SCALE GENOMIC DNA]</scope>
    <source>
        <tissue evidence="1">Muscle</tissue>
    </source>
</reference>
<keyword evidence="2" id="KW-1185">Reference proteome</keyword>
<dbReference type="AlphaFoldDB" id="A0A5B7D5Y9"/>
<proteinExistence type="predicted"/>
<comment type="caution">
    <text evidence="1">The sequence shown here is derived from an EMBL/GenBank/DDBJ whole genome shotgun (WGS) entry which is preliminary data.</text>
</comment>
<gene>
    <name evidence="1" type="ORF">E2C01_009505</name>
</gene>
<accession>A0A5B7D5Y9</accession>
<protein>
    <submittedName>
        <fullName evidence="1">Uncharacterized protein</fullName>
    </submittedName>
</protein>
<evidence type="ECO:0000313" key="1">
    <source>
        <dbReference type="EMBL" id="MPC16676.1"/>
    </source>
</evidence>
<organism evidence="1 2">
    <name type="scientific">Portunus trituberculatus</name>
    <name type="common">Swimming crab</name>
    <name type="synonym">Neptunus trituberculatus</name>
    <dbReference type="NCBI Taxonomy" id="210409"/>
    <lineage>
        <taxon>Eukaryota</taxon>
        <taxon>Metazoa</taxon>
        <taxon>Ecdysozoa</taxon>
        <taxon>Arthropoda</taxon>
        <taxon>Crustacea</taxon>
        <taxon>Multicrustacea</taxon>
        <taxon>Malacostraca</taxon>
        <taxon>Eumalacostraca</taxon>
        <taxon>Eucarida</taxon>
        <taxon>Decapoda</taxon>
        <taxon>Pleocyemata</taxon>
        <taxon>Brachyura</taxon>
        <taxon>Eubrachyura</taxon>
        <taxon>Portunoidea</taxon>
        <taxon>Portunidae</taxon>
        <taxon>Portuninae</taxon>
        <taxon>Portunus</taxon>
    </lineage>
</organism>
<dbReference type="EMBL" id="VSRR010000525">
    <property type="protein sequence ID" value="MPC16676.1"/>
    <property type="molecule type" value="Genomic_DNA"/>
</dbReference>
<evidence type="ECO:0000313" key="2">
    <source>
        <dbReference type="Proteomes" id="UP000324222"/>
    </source>
</evidence>
<sequence>MTSISYHQNLAENMSEKCNKTFSTMPGSDLRSCWCDHVAAADPAGVKLGMAAQHGRQHQREPLPPPLPSISVCSHVLLLYTLHTSPHAQAQCNTTIVRYLRNPNVYSSRKRAMAAAGAQSSRQYHCHHALHLHATTGIGSQLRSWSTKLHCTWDTVDRSVE</sequence>
<name>A0A5B7D5Y9_PORTR</name>
<dbReference type="Proteomes" id="UP000324222">
    <property type="component" value="Unassembled WGS sequence"/>
</dbReference>